<feature type="chain" id="PRO_5020784858" evidence="1">
    <location>
        <begin position="21"/>
        <end position="301"/>
    </location>
</feature>
<organism evidence="3 4">
    <name type="scientific">Luteibacter rhizovicinus</name>
    <dbReference type="NCBI Taxonomy" id="242606"/>
    <lineage>
        <taxon>Bacteria</taxon>
        <taxon>Pseudomonadati</taxon>
        <taxon>Pseudomonadota</taxon>
        <taxon>Gammaproteobacteria</taxon>
        <taxon>Lysobacterales</taxon>
        <taxon>Rhodanobacteraceae</taxon>
        <taxon>Luteibacter</taxon>
    </lineage>
</organism>
<proteinExistence type="predicted"/>
<accession>A0A4R3YV84</accession>
<name>A0A4R3YV84_9GAMM</name>
<comment type="caution">
    <text evidence="3">The sequence shown here is derived from an EMBL/GenBank/DDBJ whole genome shotgun (WGS) entry which is preliminary data.</text>
</comment>
<reference evidence="3 4" key="1">
    <citation type="submission" date="2019-03" db="EMBL/GenBank/DDBJ databases">
        <title>Above-ground endophytic microbial communities from plants in different locations in the United States.</title>
        <authorList>
            <person name="Frank C."/>
        </authorList>
    </citation>
    <scope>NUCLEOTIDE SEQUENCE [LARGE SCALE GENOMIC DNA]</scope>
    <source>
        <strain evidence="3 4">LP_13_YM</strain>
    </source>
</reference>
<feature type="signal peptide" evidence="1">
    <location>
        <begin position="1"/>
        <end position="20"/>
    </location>
</feature>
<dbReference type="Pfam" id="PF13349">
    <property type="entry name" value="DUF4097"/>
    <property type="match status" value="1"/>
</dbReference>
<evidence type="ECO:0000256" key="1">
    <source>
        <dbReference type="SAM" id="SignalP"/>
    </source>
</evidence>
<dbReference type="PANTHER" id="PTHR34094">
    <property type="match status" value="1"/>
</dbReference>
<evidence type="ECO:0000313" key="4">
    <source>
        <dbReference type="Proteomes" id="UP000295645"/>
    </source>
</evidence>
<keyword evidence="1" id="KW-0732">Signal</keyword>
<evidence type="ECO:0000259" key="2">
    <source>
        <dbReference type="Pfam" id="PF13349"/>
    </source>
</evidence>
<dbReference type="AlphaFoldDB" id="A0A4R3YV84"/>
<feature type="domain" description="DUF4097" evidence="2">
    <location>
        <begin position="36"/>
        <end position="297"/>
    </location>
</feature>
<dbReference type="EMBL" id="SMCS01000002">
    <property type="protein sequence ID" value="TCV95718.1"/>
    <property type="molecule type" value="Genomic_DNA"/>
</dbReference>
<dbReference type="InterPro" id="IPR025164">
    <property type="entry name" value="Toastrack_DUF4097"/>
</dbReference>
<dbReference type="PANTHER" id="PTHR34094:SF1">
    <property type="entry name" value="PROTEIN FAM185A"/>
    <property type="match status" value="1"/>
</dbReference>
<dbReference type="RefSeq" id="WP_132141965.1">
    <property type="nucleotide sequence ID" value="NZ_SMCS01000002.1"/>
</dbReference>
<evidence type="ECO:0000313" key="3">
    <source>
        <dbReference type="EMBL" id="TCV95718.1"/>
    </source>
</evidence>
<gene>
    <name evidence="3" type="ORF">EC912_10262</name>
</gene>
<dbReference type="Proteomes" id="UP000295645">
    <property type="component" value="Unassembled WGS sequence"/>
</dbReference>
<keyword evidence="4" id="KW-1185">Reference proteome</keyword>
<sequence>MKTLYYVPLLLALSIGQALAGTPINLNRDVRANAHVNIDNVKGEVTVTAWDRNTVQVSGTLGDGARPLEIEGDEHEVNIKVESGGKSGWMSWGNDTRMQATILNIRVPKSVDVDINVVSAPVSIDGLDGGRISINTVSGRVRASARTPAIEVQSVSGNIDFSGKANKADLQTVSGDIVAPTVAEKVDAQTVSGRMTVGGGPWRQASFSTVSGDVQVNGGPARDGKIDVDSMSGDVQVQLPSDTSARLAVSTFSGEIRSDYGSASKGEDGPGKELKATIGDGNGYVHIESFSGDVKIRKQDR</sequence>
<protein>
    <submittedName>
        <fullName evidence="3">Putative adhesin</fullName>
    </submittedName>
</protein>
<dbReference type="OrthoDB" id="7056452at2"/>